<reference evidence="6 7" key="1">
    <citation type="journal article" date="2012" name="PLoS Pathog.">
        <title>Diverse lifestyles and strategies of plant pathogenesis encoded in the genomes of eighteen Dothideomycetes fungi.</title>
        <authorList>
            <person name="Ohm R.A."/>
            <person name="Feau N."/>
            <person name="Henrissat B."/>
            <person name="Schoch C.L."/>
            <person name="Horwitz B.A."/>
            <person name="Barry K.W."/>
            <person name="Condon B.J."/>
            <person name="Copeland A.C."/>
            <person name="Dhillon B."/>
            <person name="Glaser F."/>
            <person name="Hesse C.N."/>
            <person name="Kosti I."/>
            <person name="LaButti K."/>
            <person name="Lindquist E.A."/>
            <person name="Lucas S."/>
            <person name="Salamov A.A."/>
            <person name="Bradshaw R.E."/>
            <person name="Ciuffetti L."/>
            <person name="Hamelin R.C."/>
            <person name="Kema G.H.J."/>
            <person name="Lawrence C."/>
            <person name="Scott J.A."/>
            <person name="Spatafora J.W."/>
            <person name="Turgeon B.G."/>
            <person name="de Wit P.J.G.M."/>
            <person name="Zhong S."/>
            <person name="Goodwin S.B."/>
            <person name="Grigoriev I.V."/>
        </authorList>
    </citation>
    <scope>NUCLEOTIDE SEQUENCE [LARGE SCALE GENOMIC DNA]</scope>
    <source>
        <strain evidence="6 7">CIRAD86</strain>
    </source>
</reference>
<evidence type="ECO:0000259" key="4">
    <source>
        <dbReference type="Pfam" id="PF13087"/>
    </source>
</evidence>
<feature type="compositionally biased region" description="Basic residues" evidence="2">
    <location>
        <begin position="1055"/>
        <end position="1067"/>
    </location>
</feature>
<evidence type="ECO:0000259" key="3">
    <source>
        <dbReference type="Pfam" id="PF13086"/>
    </source>
</evidence>
<evidence type="ECO:0000256" key="2">
    <source>
        <dbReference type="SAM" id="MobiDB-lite"/>
    </source>
</evidence>
<dbReference type="InterPro" id="IPR047187">
    <property type="entry name" value="SF1_C_Upf1"/>
</dbReference>
<dbReference type="Proteomes" id="UP000016932">
    <property type="component" value="Unassembled WGS sequence"/>
</dbReference>
<keyword evidence="1" id="KW-0378">Hydrolase</keyword>
<keyword evidence="1" id="KW-0547">Nucleotide-binding</keyword>
<dbReference type="GO" id="GO:0004386">
    <property type="term" value="F:helicase activity"/>
    <property type="evidence" value="ECO:0007669"/>
    <property type="project" value="InterPro"/>
</dbReference>
<dbReference type="CDD" id="cd06008">
    <property type="entry name" value="NF-X1-zinc-finger"/>
    <property type="match status" value="1"/>
</dbReference>
<dbReference type="InterPro" id="IPR045055">
    <property type="entry name" value="DNA2/NAM7-like"/>
</dbReference>
<dbReference type="GO" id="GO:0031048">
    <property type="term" value="P:regulatory ncRNA-mediated heterochromatin formation"/>
    <property type="evidence" value="ECO:0007669"/>
    <property type="project" value="TreeGrafter"/>
</dbReference>
<dbReference type="EMBL" id="KB446557">
    <property type="protein sequence ID" value="EME85203.1"/>
    <property type="molecule type" value="Genomic_DNA"/>
</dbReference>
<keyword evidence="7" id="KW-1185">Reference proteome</keyword>
<dbReference type="Pfam" id="PF13086">
    <property type="entry name" value="AAA_11"/>
    <property type="match status" value="1"/>
</dbReference>
<dbReference type="HOGENOM" id="CLU_001066_2_0_1"/>
<dbReference type="InterPro" id="IPR027417">
    <property type="entry name" value="P-loop_NTPase"/>
</dbReference>
<protein>
    <recommendedName>
        <fullName evidence="8">Helicase ATP-binding domain-containing protein</fullName>
    </recommendedName>
</protein>
<evidence type="ECO:0008006" key="8">
    <source>
        <dbReference type="Google" id="ProtNLM"/>
    </source>
</evidence>
<feature type="compositionally biased region" description="Polar residues" evidence="2">
    <location>
        <begin position="1033"/>
        <end position="1048"/>
    </location>
</feature>
<dbReference type="OrthoDB" id="409395at2759"/>
<name>M3B7A7_PSEFD</name>
<evidence type="ECO:0000256" key="1">
    <source>
        <dbReference type="ARBA" id="ARBA00022806"/>
    </source>
</evidence>
<feature type="compositionally biased region" description="Basic and acidic residues" evidence="2">
    <location>
        <begin position="1095"/>
        <end position="1107"/>
    </location>
</feature>
<dbReference type="RefSeq" id="XP_007925653.1">
    <property type="nucleotide sequence ID" value="XM_007927462.1"/>
</dbReference>
<keyword evidence="1" id="KW-0347">Helicase</keyword>
<dbReference type="eggNOG" id="KOG1807">
    <property type="taxonomic scope" value="Eukaryota"/>
</dbReference>
<proteinExistence type="predicted"/>
<dbReference type="CDD" id="cd18808">
    <property type="entry name" value="SF1_C_Upf1"/>
    <property type="match status" value="1"/>
</dbReference>
<sequence length="1138" mass="127845">MNEGLQERFGRSRTAVRHEGDTAKVCFLPPKLNPKVREYFEPGEVEGGAWLSKPEIPTSAEVLDLDTVSASASDVIELEPNRPHGPWQSKEQYLSTLYELYREDALRGLREAVSMTRHTPHAAEDAFNGKVGIYTKVHICGATLSTRGFAVRVTFSLLRAGKKVLWEQSKRLIAGSLVVLTPMNNKFVSRAIVATVAARPLEGLQQNPPELDLAFARPEELELDPATEYLMVEDRSGLFEANRHTLLGLQRMMREVFPLSEHLVSVQPRISAPEYVKAQPKRDLSSVLVNNSNESFENNNSNESFENVDIVKHWPSKPNSALDASQLEALRRILTKRLAIIQGPPGTGKTHVSVQAIKVMLENWNKGDPPIIIACQTNHAIDQFLRHIAVFEEEFARLGGRSKDKDVVKKRTLYALRIATSENPPSGCLSGWAKKRMVDLQKEISVMLSPLQPAEKPMDFCTLREFKILTKKQADSLESGASRWVQDKRTNPNQARSPFTIWLADKLRPVPIKQPPEEFGFDFEEADLEFEQLKELEAENAAKDDEDFETLRGPYLPLADNFTCHPTPGMDSKAKDFLKEQDMWKIPEASRPSVYRYLQAEMKRCITAAVREKVKKFDEEAKKRKIGMWEVDENILKKQKIIGMTTTGLSKYRGLISALQPRVVLIEEAAETLEAPVTVGCMPSVQHLILVGDHKQLRPHTHVPSHENEPFFLNVSLFERMVNNGVEFSTLTKQRRMIPEIRRILHPIYANLIKDHSSVADRDHRPDVPGMGGVNSWWFTHQWAEQRDDSMSCYNPMESGMIVGFVEYLVYNGMETEDITVLTFYNGQRKRILSELRQRQSLGGRIFNVATVDSYQGEENKVVILSLARSNDSKQIGFLGVDNRVCVALSRAQCGFYIFGNGKLLVRKLVLPAKPKTWTQVITIMAGSGEPSEVPRLEAARFDQKITVRCHKHNKATDIKEPEDWEKFVGGCDVPCGELLSCGHPCPVTCHPFSHDHVSCDTCRTPKPTATEFPLALKDISNGQDVGEPGTPSRGSVSDAHSWNSFASSEEERIKKAKAAYKSKSTTHRTGSESDGELLDLGDATSKLTFGREGASYEHSMKEKDAGNGRTKWKCQYGSGQSPAKSQEDWSARESLLN</sequence>
<dbReference type="Pfam" id="PF13087">
    <property type="entry name" value="AAA_12"/>
    <property type="match status" value="1"/>
</dbReference>
<dbReference type="Pfam" id="PF25396">
    <property type="entry name" value="ZNFX1"/>
    <property type="match status" value="1"/>
</dbReference>
<keyword evidence="1" id="KW-0067">ATP-binding</keyword>
<feature type="domain" description="ZNFX1" evidence="5">
    <location>
        <begin position="129"/>
        <end position="234"/>
    </location>
</feature>
<dbReference type="GeneID" id="19330936"/>
<dbReference type="PANTHER" id="PTHR10887:SF341">
    <property type="entry name" value="NFX1-TYPE ZINC FINGER-CONTAINING PROTEIN 1"/>
    <property type="match status" value="1"/>
</dbReference>
<dbReference type="PANTHER" id="PTHR10887">
    <property type="entry name" value="DNA2/NAM7 HELICASE FAMILY"/>
    <property type="match status" value="1"/>
</dbReference>
<evidence type="ECO:0000313" key="7">
    <source>
        <dbReference type="Proteomes" id="UP000016932"/>
    </source>
</evidence>
<dbReference type="InterPro" id="IPR057373">
    <property type="entry name" value="ZNFX1"/>
</dbReference>
<organism evidence="6 7">
    <name type="scientific">Pseudocercospora fijiensis (strain CIRAD86)</name>
    <name type="common">Black leaf streak disease fungus</name>
    <name type="synonym">Mycosphaerella fijiensis</name>
    <dbReference type="NCBI Taxonomy" id="383855"/>
    <lineage>
        <taxon>Eukaryota</taxon>
        <taxon>Fungi</taxon>
        <taxon>Dikarya</taxon>
        <taxon>Ascomycota</taxon>
        <taxon>Pezizomycotina</taxon>
        <taxon>Dothideomycetes</taxon>
        <taxon>Dothideomycetidae</taxon>
        <taxon>Mycosphaerellales</taxon>
        <taxon>Mycosphaerellaceae</taxon>
        <taxon>Pseudocercospora</taxon>
    </lineage>
</organism>
<evidence type="ECO:0000259" key="5">
    <source>
        <dbReference type="Pfam" id="PF25396"/>
    </source>
</evidence>
<dbReference type="AlphaFoldDB" id="M3B7A7"/>
<dbReference type="GO" id="GO:0031380">
    <property type="term" value="C:nuclear RNA-directed RNA polymerase complex"/>
    <property type="evidence" value="ECO:0007669"/>
    <property type="project" value="TreeGrafter"/>
</dbReference>
<dbReference type="SUPFAM" id="SSF52540">
    <property type="entry name" value="P-loop containing nucleoside triphosphate hydrolases"/>
    <property type="match status" value="1"/>
</dbReference>
<dbReference type="InterPro" id="IPR041679">
    <property type="entry name" value="DNA2/NAM7-like_C"/>
</dbReference>
<gene>
    <name evidence="6" type="ORF">MYCFIDRAFT_134808</name>
</gene>
<dbReference type="InterPro" id="IPR041677">
    <property type="entry name" value="DNA2/NAM7_AAA_11"/>
</dbReference>
<evidence type="ECO:0000313" key="6">
    <source>
        <dbReference type="EMBL" id="EME85203.1"/>
    </source>
</evidence>
<accession>M3B7A7</accession>
<dbReference type="KEGG" id="pfj:MYCFIDRAFT_134808"/>
<dbReference type="Gene3D" id="3.40.50.300">
    <property type="entry name" value="P-loop containing nucleotide triphosphate hydrolases"/>
    <property type="match status" value="3"/>
</dbReference>
<dbReference type="VEuPathDB" id="FungiDB:MYCFIDRAFT_134808"/>
<feature type="domain" description="DNA2/NAM7 helicase-like C-terminal" evidence="4">
    <location>
        <begin position="713"/>
        <end position="902"/>
    </location>
</feature>
<feature type="region of interest" description="Disordered" evidence="2">
    <location>
        <begin position="1020"/>
        <end position="1138"/>
    </location>
</feature>
<feature type="domain" description="DNA2/NAM7 helicase helicase" evidence="3">
    <location>
        <begin position="322"/>
        <end position="701"/>
    </location>
</feature>